<dbReference type="SMART" id="SM00433">
    <property type="entry name" value="TOP2c"/>
    <property type="match status" value="1"/>
</dbReference>
<sequence length="224" mass="23782">MADEPDTPDQTSSTPEPSVAERLPDDGSYGADAIQVLEGLEAVRKRPGMYIGSTGERGLHHLVTEIVDNAVDEYMAGHGDRIDVTLLADGGVRVVDHARGIPVELNEAYGMSTVELVLTQLHAGGKFGGGGYKVSGGLHGVGSSVVNALSTRLTAEVRRDGKIYRVEFEQGCRWRRCRSSARPRSTTPAPPSPSGPAATSSRRPSTTSRRCAPGSSRWPSSTRG</sequence>
<dbReference type="InterPro" id="IPR001241">
    <property type="entry name" value="Topo_IIA"/>
</dbReference>
<feature type="compositionally biased region" description="Low complexity" evidence="9">
    <location>
        <begin position="195"/>
        <end position="213"/>
    </location>
</feature>
<dbReference type="Gene3D" id="3.30.565.10">
    <property type="entry name" value="Histidine kinase-like ATPase, C-terminal domain"/>
    <property type="match status" value="1"/>
</dbReference>
<evidence type="ECO:0000256" key="5">
    <source>
        <dbReference type="ARBA" id="ARBA00022840"/>
    </source>
</evidence>
<reference evidence="11" key="1">
    <citation type="journal article" date="2014" name="Int. J. Syst. Evol. Microbiol.">
        <title>Complete genome of a new Firmicutes species belonging to the dominant human colonic microbiota ('Ruminococcus bicirculans') reveals two chromosomes and a selective capacity to utilize plant glucans.</title>
        <authorList>
            <consortium name="NISC Comparative Sequencing Program"/>
            <person name="Wegmann U."/>
            <person name="Louis P."/>
            <person name="Goesmann A."/>
            <person name="Henrissat B."/>
            <person name="Duncan S.H."/>
            <person name="Flint H.J."/>
        </authorList>
    </citation>
    <scope>NUCLEOTIDE SEQUENCE</scope>
    <source>
        <strain evidence="11">NBRC 110608</strain>
    </source>
</reference>
<dbReference type="SUPFAM" id="SSF55874">
    <property type="entry name" value="ATPase domain of HSP90 chaperone/DNA topoisomerase II/histidine kinase"/>
    <property type="match status" value="1"/>
</dbReference>
<evidence type="ECO:0000256" key="6">
    <source>
        <dbReference type="ARBA" id="ARBA00023029"/>
    </source>
</evidence>
<evidence type="ECO:0000256" key="9">
    <source>
        <dbReference type="SAM" id="MobiDB-lite"/>
    </source>
</evidence>
<evidence type="ECO:0000256" key="1">
    <source>
        <dbReference type="ARBA" id="ARBA00000185"/>
    </source>
</evidence>
<feature type="region of interest" description="Disordered" evidence="9">
    <location>
        <begin position="177"/>
        <end position="224"/>
    </location>
</feature>
<dbReference type="EC" id="5.6.2.2" evidence="3"/>
<dbReference type="Pfam" id="PF02518">
    <property type="entry name" value="HATPase_c"/>
    <property type="match status" value="1"/>
</dbReference>
<keyword evidence="5" id="KW-0067">ATP-binding</keyword>
<feature type="domain" description="Histidine kinase/HSP90-like ATPase" evidence="10">
    <location>
        <begin position="54"/>
        <end position="216"/>
    </location>
</feature>
<dbReference type="PANTHER" id="PTHR45866:SF1">
    <property type="entry name" value="DNA GYRASE SUBUNIT B, MITOCHONDRIAL"/>
    <property type="match status" value="1"/>
</dbReference>
<evidence type="ECO:0000259" key="10">
    <source>
        <dbReference type="SMART" id="SM00387"/>
    </source>
</evidence>
<dbReference type="PANTHER" id="PTHR45866">
    <property type="entry name" value="DNA GYRASE/TOPOISOMERASE SUBUNIT B"/>
    <property type="match status" value="1"/>
</dbReference>
<protein>
    <recommendedName>
        <fullName evidence="3">DNA topoisomerase (ATP-hydrolyzing)</fullName>
        <ecNumber evidence="3">5.6.2.2</ecNumber>
    </recommendedName>
</protein>
<accession>A0ABM8HFY6</accession>
<keyword evidence="6" id="KW-0799">Topoisomerase</keyword>
<comment type="similarity">
    <text evidence="2">Belongs to the type II topoisomerase GyrB family.</text>
</comment>
<name>A0ABM8HFY6_9MICO</name>
<feature type="region of interest" description="Disordered" evidence="9">
    <location>
        <begin position="1"/>
        <end position="28"/>
    </location>
</feature>
<reference evidence="11" key="2">
    <citation type="submission" date="2023-02" db="EMBL/GenBank/DDBJ databases">
        <authorList>
            <person name="Sun Q."/>
            <person name="Mori K."/>
        </authorList>
    </citation>
    <scope>NUCLEOTIDE SEQUENCE</scope>
    <source>
        <strain evidence="11">NBRC 110608</strain>
    </source>
</reference>
<proteinExistence type="inferred from homology"/>
<evidence type="ECO:0000256" key="8">
    <source>
        <dbReference type="ARBA" id="ARBA00023235"/>
    </source>
</evidence>
<organism evidence="11">
    <name type="scientific">Barrientosiimonas endolithica</name>
    <dbReference type="NCBI Taxonomy" id="1535208"/>
    <lineage>
        <taxon>Bacteria</taxon>
        <taxon>Bacillati</taxon>
        <taxon>Actinomycetota</taxon>
        <taxon>Actinomycetes</taxon>
        <taxon>Micrococcales</taxon>
        <taxon>Dermacoccaceae</taxon>
        <taxon>Barrientosiimonas</taxon>
    </lineage>
</organism>
<dbReference type="InterPro" id="IPR036890">
    <property type="entry name" value="HATPase_C_sf"/>
</dbReference>
<dbReference type="PRINTS" id="PR00418">
    <property type="entry name" value="TPI2FAMILY"/>
</dbReference>
<keyword evidence="8" id="KW-0413">Isomerase</keyword>
<evidence type="ECO:0000313" key="11">
    <source>
        <dbReference type="EMBL" id="BDZ59942.1"/>
    </source>
</evidence>
<evidence type="ECO:0000256" key="7">
    <source>
        <dbReference type="ARBA" id="ARBA00023125"/>
    </source>
</evidence>
<evidence type="ECO:0000256" key="3">
    <source>
        <dbReference type="ARBA" id="ARBA00012895"/>
    </source>
</evidence>
<keyword evidence="7" id="KW-0238">DNA-binding</keyword>
<gene>
    <name evidence="11" type="ORF">GCM10025872_35990</name>
</gene>
<dbReference type="EMBL" id="AP027735">
    <property type="protein sequence ID" value="BDZ59942.1"/>
    <property type="molecule type" value="Genomic_DNA"/>
</dbReference>
<comment type="catalytic activity">
    <reaction evidence="1">
        <text>ATP-dependent breakage, passage and rejoining of double-stranded DNA.</text>
        <dbReference type="EC" id="5.6.2.2"/>
    </reaction>
</comment>
<keyword evidence="4" id="KW-0547">Nucleotide-binding</keyword>
<dbReference type="InterPro" id="IPR003594">
    <property type="entry name" value="HATPase_dom"/>
</dbReference>
<evidence type="ECO:0000256" key="2">
    <source>
        <dbReference type="ARBA" id="ARBA00010708"/>
    </source>
</evidence>
<evidence type="ECO:0000256" key="4">
    <source>
        <dbReference type="ARBA" id="ARBA00022741"/>
    </source>
</evidence>
<dbReference type="SMART" id="SM00387">
    <property type="entry name" value="HATPase_c"/>
    <property type="match status" value="1"/>
</dbReference>